<dbReference type="Proteomes" id="UP001374535">
    <property type="component" value="Chromosome 6"/>
</dbReference>
<reference evidence="7 8" key="1">
    <citation type="journal article" date="2023" name="Life. Sci Alliance">
        <title>Evolutionary insights into 3D genome organization and epigenetic landscape of Vigna mungo.</title>
        <authorList>
            <person name="Junaid A."/>
            <person name="Singh B."/>
            <person name="Bhatia S."/>
        </authorList>
    </citation>
    <scope>NUCLEOTIDE SEQUENCE [LARGE SCALE GENOMIC DNA]</scope>
    <source>
        <strain evidence="7">Urdbean</strain>
    </source>
</reference>
<feature type="domain" description="EXS" evidence="6">
    <location>
        <begin position="99"/>
        <end position="299"/>
    </location>
</feature>
<dbReference type="GO" id="GO:0016020">
    <property type="term" value="C:membrane"/>
    <property type="evidence" value="ECO:0007669"/>
    <property type="project" value="UniProtKB-SubCell"/>
</dbReference>
<name>A0AAQ3RV81_VIGMU</name>
<evidence type="ECO:0000256" key="2">
    <source>
        <dbReference type="ARBA" id="ARBA00022692"/>
    </source>
</evidence>
<feature type="transmembrane region" description="Helical" evidence="5">
    <location>
        <begin position="65"/>
        <end position="90"/>
    </location>
</feature>
<keyword evidence="8" id="KW-1185">Reference proteome</keyword>
<feature type="transmembrane region" description="Helical" evidence="5">
    <location>
        <begin position="102"/>
        <end position="122"/>
    </location>
</feature>
<gene>
    <name evidence="7" type="ORF">V8G54_020953</name>
</gene>
<keyword evidence="2 5" id="KW-0812">Transmembrane</keyword>
<proteinExistence type="predicted"/>
<accession>A0AAQ3RV81</accession>
<dbReference type="PANTHER" id="PTHR10783:SF137">
    <property type="entry name" value="EXS (ERD1_XPR1_SYG1) FAMILY PROTEIN"/>
    <property type="match status" value="1"/>
</dbReference>
<evidence type="ECO:0000256" key="3">
    <source>
        <dbReference type="ARBA" id="ARBA00022989"/>
    </source>
</evidence>
<dbReference type="PROSITE" id="PS51380">
    <property type="entry name" value="EXS"/>
    <property type="match status" value="1"/>
</dbReference>
<keyword evidence="3 5" id="KW-1133">Transmembrane helix</keyword>
<evidence type="ECO:0000313" key="8">
    <source>
        <dbReference type="Proteomes" id="UP001374535"/>
    </source>
</evidence>
<dbReference type="AlphaFoldDB" id="A0AAQ3RV81"/>
<dbReference type="GO" id="GO:0005737">
    <property type="term" value="C:cytoplasm"/>
    <property type="evidence" value="ECO:0007669"/>
    <property type="project" value="TreeGrafter"/>
</dbReference>
<dbReference type="InterPro" id="IPR004342">
    <property type="entry name" value="EXS_C"/>
</dbReference>
<dbReference type="Pfam" id="PF03124">
    <property type="entry name" value="EXS"/>
    <property type="match status" value="2"/>
</dbReference>
<feature type="transmembrane region" description="Helical" evidence="5">
    <location>
        <begin position="24"/>
        <end position="44"/>
    </location>
</feature>
<dbReference type="EMBL" id="CP144695">
    <property type="protein sequence ID" value="WVZ07607.1"/>
    <property type="molecule type" value="Genomic_DNA"/>
</dbReference>
<protein>
    <recommendedName>
        <fullName evidence="6">EXS domain-containing protein</fullName>
    </recommendedName>
</protein>
<sequence length="327" mass="38401">MKGIISPVQNAMPSPTFLWRFKTMMVWLWGVNLWVFLQSTVSYTKVFDLDQNHLTHREMWKVVRFFAQPSFTWMTIIVPTSMTAYLYLYSHGEVSLAASQPVLLYILVAVILIFPFDIFYLSSRYFFLRTLLRIALPLQPITFPDFFVADILTSMAKVATIAWLEADSVCGSHSVAIPMVLVLPYMWRLLQCLRHGFSRIFKFNKSSTVSNMLYGRQWIYFWVIGSNFVLRCSWTYKLSAHLRHNYLTVFAITLMEMLRRFQWIFFRVENEWNKITRSGVQLTEIPREEEKLLGSNIHDGVFNMHMHGCLRIVNSIAEAPRARSFLL</sequence>
<keyword evidence="4 5" id="KW-0472">Membrane</keyword>
<organism evidence="7 8">
    <name type="scientific">Vigna mungo</name>
    <name type="common">Black gram</name>
    <name type="synonym">Phaseolus mungo</name>
    <dbReference type="NCBI Taxonomy" id="3915"/>
    <lineage>
        <taxon>Eukaryota</taxon>
        <taxon>Viridiplantae</taxon>
        <taxon>Streptophyta</taxon>
        <taxon>Embryophyta</taxon>
        <taxon>Tracheophyta</taxon>
        <taxon>Spermatophyta</taxon>
        <taxon>Magnoliopsida</taxon>
        <taxon>eudicotyledons</taxon>
        <taxon>Gunneridae</taxon>
        <taxon>Pentapetalae</taxon>
        <taxon>rosids</taxon>
        <taxon>fabids</taxon>
        <taxon>Fabales</taxon>
        <taxon>Fabaceae</taxon>
        <taxon>Papilionoideae</taxon>
        <taxon>50 kb inversion clade</taxon>
        <taxon>NPAAA clade</taxon>
        <taxon>indigoferoid/millettioid clade</taxon>
        <taxon>Phaseoleae</taxon>
        <taxon>Vigna</taxon>
    </lineage>
</organism>
<evidence type="ECO:0000313" key="7">
    <source>
        <dbReference type="EMBL" id="WVZ07607.1"/>
    </source>
</evidence>
<evidence type="ECO:0000256" key="5">
    <source>
        <dbReference type="SAM" id="Phobius"/>
    </source>
</evidence>
<dbReference type="PANTHER" id="PTHR10783">
    <property type="entry name" value="XENOTROPIC AND POLYTROPIC RETROVIRUS RECEPTOR 1-RELATED"/>
    <property type="match status" value="1"/>
</dbReference>
<evidence type="ECO:0000256" key="4">
    <source>
        <dbReference type="ARBA" id="ARBA00023136"/>
    </source>
</evidence>
<evidence type="ECO:0000256" key="1">
    <source>
        <dbReference type="ARBA" id="ARBA00004141"/>
    </source>
</evidence>
<evidence type="ECO:0000259" key="6">
    <source>
        <dbReference type="PROSITE" id="PS51380"/>
    </source>
</evidence>
<comment type="subcellular location">
    <subcellularLocation>
        <location evidence="1">Membrane</location>
        <topology evidence="1">Multi-pass membrane protein</topology>
    </subcellularLocation>
</comment>